<reference evidence="1" key="1">
    <citation type="submission" date="2024-05" db="EMBL/GenBank/DDBJ databases">
        <title>Campylobacter coli isolated from environmental waters in Slovenia.</title>
        <authorList>
            <person name="Zautner A.E."/>
            <person name="Bunk B."/>
            <person name="Riedel T."/>
            <person name="Sproeer C."/>
        </authorList>
    </citation>
    <scope>NUCLEOTIDE SEQUENCE</scope>
    <source>
        <strain evidence="1">CCS1377</strain>
    </source>
</reference>
<sequence>MKISIGSVIVDNRANKLIFWARNSIDITHDGTQHGEVRLITNLLNYKGFNKYLKDYTLYTKPRTVHYVRRNAFSANSKIIYVQKDLDYDDTQEMIKTTKYPRYYQVYSVNNIYKQNFKKEFEKCKNSARPIFW</sequence>
<dbReference type="RefSeq" id="WP_348519037.1">
    <property type="nucleotide sequence ID" value="NZ_CP155620.1"/>
</dbReference>
<gene>
    <name evidence="1" type="ORF">AAH949_03960</name>
</gene>
<evidence type="ECO:0000313" key="1">
    <source>
        <dbReference type="EMBL" id="XBJ29990.1"/>
    </source>
</evidence>
<protein>
    <submittedName>
        <fullName evidence="1">Uncharacterized protein</fullName>
    </submittedName>
</protein>
<dbReference type="SUPFAM" id="SSF53927">
    <property type="entry name" value="Cytidine deaminase-like"/>
    <property type="match status" value="1"/>
</dbReference>
<organism evidence="1">
    <name type="scientific">Campylobacter sp. CCS1377</name>
    <dbReference type="NCBI Taxonomy" id="3158229"/>
    <lineage>
        <taxon>Bacteria</taxon>
        <taxon>Pseudomonadati</taxon>
        <taxon>Campylobacterota</taxon>
        <taxon>Epsilonproteobacteria</taxon>
        <taxon>Campylobacterales</taxon>
        <taxon>Campylobacteraceae</taxon>
        <taxon>Campylobacter</taxon>
    </lineage>
</organism>
<dbReference type="GO" id="GO:0003824">
    <property type="term" value="F:catalytic activity"/>
    <property type="evidence" value="ECO:0007669"/>
    <property type="project" value="InterPro"/>
</dbReference>
<dbReference type="Gene3D" id="3.40.140.10">
    <property type="entry name" value="Cytidine Deaminase, domain 2"/>
    <property type="match status" value="1"/>
</dbReference>
<dbReference type="AlphaFoldDB" id="A0AAU7E7S2"/>
<accession>A0AAU7E7S2</accession>
<proteinExistence type="predicted"/>
<dbReference type="EMBL" id="CP155620">
    <property type="protein sequence ID" value="XBJ29990.1"/>
    <property type="molecule type" value="Genomic_DNA"/>
</dbReference>
<name>A0AAU7E7S2_9BACT</name>
<dbReference type="InterPro" id="IPR016193">
    <property type="entry name" value="Cytidine_deaminase-like"/>
</dbReference>